<protein>
    <submittedName>
        <fullName evidence="3">XRE family transcriptional regulator</fullName>
    </submittedName>
</protein>
<dbReference type="Proteomes" id="UP001501747">
    <property type="component" value="Unassembled WGS sequence"/>
</dbReference>
<feature type="domain" description="HTH cro/C1-type" evidence="2">
    <location>
        <begin position="13"/>
        <end position="67"/>
    </location>
</feature>
<dbReference type="InterPro" id="IPR010982">
    <property type="entry name" value="Lambda_DNA-bd_dom_sf"/>
</dbReference>
<dbReference type="CDD" id="cd00093">
    <property type="entry name" value="HTH_XRE"/>
    <property type="match status" value="1"/>
</dbReference>
<name>A0ABP7R4B3_9PSEU</name>
<dbReference type="Gene3D" id="1.10.260.40">
    <property type="entry name" value="lambda repressor-like DNA-binding domains"/>
    <property type="match status" value="1"/>
</dbReference>
<dbReference type="SMART" id="SM00530">
    <property type="entry name" value="HTH_XRE"/>
    <property type="match status" value="1"/>
</dbReference>
<evidence type="ECO:0000256" key="1">
    <source>
        <dbReference type="ARBA" id="ARBA00007227"/>
    </source>
</evidence>
<evidence type="ECO:0000259" key="2">
    <source>
        <dbReference type="PROSITE" id="PS50943"/>
    </source>
</evidence>
<dbReference type="InterPro" id="IPR052345">
    <property type="entry name" value="Rad_response_metalloprotease"/>
</dbReference>
<dbReference type="PANTHER" id="PTHR43236">
    <property type="entry name" value="ANTITOXIN HIGA1"/>
    <property type="match status" value="1"/>
</dbReference>
<dbReference type="InterPro" id="IPR010359">
    <property type="entry name" value="IrrE_HExxH"/>
</dbReference>
<dbReference type="PROSITE" id="PS50943">
    <property type="entry name" value="HTH_CROC1"/>
    <property type="match status" value="1"/>
</dbReference>
<evidence type="ECO:0000313" key="4">
    <source>
        <dbReference type="Proteomes" id="UP001501747"/>
    </source>
</evidence>
<dbReference type="Gene3D" id="1.10.10.2910">
    <property type="match status" value="1"/>
</dbReference>
<accession>A0ABP7R4B3</accession>
<organism evidence="3 4">
    <name type="scientific">Allokutzneria multivorans</name>
    <dbReference type="NCBI Taxonomy" id="1142134"/>
    <lineage>
        <taxon>Bacteria</taxon>
        <taxon>Bacillati</taxon>
        <taxon>Actinomycetota</taxon>
        <taxon>Actinomycetes</taxon>
        <taxon>Pseudonocardiales</taxon>
        <taxon>Pseudonocardiaceae</taxon>
        <taxon>Allokutzneria</taxon>
    </lineage>
</organism>
<dbReference type="InterPro" id="IPR001387">
    <property type="entry name" value="Cro/C1-type_HTH"/>
</dbReference>
<proteinExistence type="inferred from homology"/>
<comment type="similarity">
    <text evidence="1">Belongs to the short-chain fatty acyl-CoA assimilation regulator (ScfR) family.</text>
</comment>
<sequence>MADEAWARIGERIRSARVGSQHTQDEVAKKLDIDRSSVVRLEAGQRKISALELASLSELFDVPLTYFLRESPTPVVSRRQRLADDPDAAARTVWRLDVDLESHADDLQFLAELGMIEQMAVSFDYLDADKLAAAAREHIAIPHGPLPSLSEVTERFGLYLLVVDRDVDGASLLLDEPVNVGVAVIGGQADPGRRRFTAAHELGHHLLGDAYNSDVGGSHDDREALIDAFARAFLLPEADVRLEWRSVGDEPWRALLRIAGLYRVPWSVAVQRARELDLIDSTDARVLRPRRPMLGDFLAELGVAPEEDLKIGATGPAWKRAVLQAYERSLITGNRALELLHGALVSKRDLPSCEAGLLA</sequence>
<keyword evidence="4" id="KW-1185">Reference proteome</keyword>
<comment type="caution">
    <text evidence="3">The sequence shown here is derived from an EMBL/GenBank/DDBJ whole genome shotgun (WGS) entry which is preliminary data.</text>
</comment>
<dbReference type="SUPFAM" id="SSF47413">
    <property type="entry name" value="lambda repressor-like DNA-binding domains"/>
    <property type="match status" value="1"/>
</dbReference>
<gene>
    <name evidence="3" type="ORF">GCM10022247_09280</name>
</gene>
<dbReference type="Pfam" id="PF06114">
    <property type="entry name" value="Peptidase_M78"/>
    <property type="match status" value="1"/>
</dbReference>
<evidence type="ECO:0000313" key="3">
    <source>
        <dbReference type="EMBL" id="GAA3992288.1"/>
    </source>
</evidence>
<dbReference type="PANTHER" id="PTHR43236:SF1">
    <property type="entry name" value="BLL7220 PROTEIN"/>
    <property type="match status" value="1"/>
</dbReference>
<dbReference type="Pfam" id="PF01381">
    <property type="entry name" value="HTH_3"/>
    <property type="match status" value="1"/>
</dbReference>
<reference evidence="4" key="1">
    <citation type="journal article" date="2019" name="Int. J. Syst. Evol. Microbiol.">
        <title>The Global Catalogue of Microorganisms (GCM) 10K type strain sequencing project: providing services to taxonomists for standard genome sequencing and annotation.</title>
        <authorList>
            <consortium name="The Broad Institute Genomics Platform"/>
            <consortium name="The Broad Institute Genome Sequencing Center for Infectious Disease"/>
            <person name="Wu L."/>
            <person name="Ma J."/>
        </authorList>
    </citation>
    <scope>NUCLEOTIDE SEQUENCE [LARGE SCALE GENOMIC DNA]</scope>
    <source>
        <strain evidence="4">JCM 17342</strain>
    </source>
</reference>
<dbReference type="EMBL" id="BAABAL010000005">
    <property type="protein sequence ID" value="GAA3992288.1"/>
    <property type="molecule type" value="Genomic_DNA"/>
</dbReference>
<dbReference type="RefSeq" id="WP_344871264.1">
    <property type="nucleotide sequence ID" value="NZ_BAABAL010000005.1"/>
</dbReference>